<dbReference type="RefSeq" id="WP_099154028.1">
    <property type="nucleotide sequence ID" value="NZ_PDUD01000039.1"/>
</dbReference>
<keyword evidence="2" id="KW-1185">Reference proteome</keyword>
<protein>
    <submittedName>
        <fullName evidence="1">Glyoxalase/bleomycin resistance/extradiol dioxygenase family protein</fullName>
    </submittedName>
</protein>
<reference evidence="1 2" key="1">
    <citation type="submission" date="2017-10" db="EMBL/GenBank/DDBJ databases">
        <title>The draft genome sequence of Lewinella nigricans NBRC 102662.</title>
        <authorList>
            <person name="Wang K."/>
        </authorList>
    </citation>
    <scope>NUCLEOTIDE SEQUENCE [LARGE SCALE GENOMIC DNA]</scope>
    <source>
        <strain evidence="1 2">NBRC 102662</strain>
    </source>
</reference>
<evidence type="ECO:0000313" key="1">
    <source>
        <dbReference type="EMBL" id="PHN02483.1"/>
    </source>
</evidence>
<dbReference type="EMBL" id="PDUD01000039">
    <property type="protein sequence ID" value="PHN02483.1"/>
    <property type="molecule type" value="Genomic_DNA"/>
</dbReference>
<name>A0A2D0N3Z7_FLAN2</name>
<proteinExistence type="predicted"/>
<dbReference type="InterPro" id="IPR029068">
    <property type="entry name" value="Glyas_Bleomycin-R_OHBP_Dase"/>
</dbReference>
<keyword evidence="1" id="KW-0560">Oxidoreductase</keyword>
<sequence>MKLNLLVIRTEIPEKLKMQYELLGFQFEYHRHGNGPLHFAAEKDDFVFEIYPLARSMVKADASLRLGFTVEDLDGTLANVDGSDWKMVTGIKETEWGRLAVLQDTDGRKVELKKG</sequence>
<evidence type="ECO:0000313" key="2">
    <source>
        <dbReference type="Proteomes" id="UP000223913"/>
    </source>
</evidence>
<dbReference type="GO" id="GO:0051213">
    <property type="term" value="F:dioxygenase activity"/>
    <property type="evidence" value="ECO:0007669"/>
    <property type="project" value="UniProtKB-KW"/>
</dbReference>
<gene>
    <name evidence="1" type="ORF">CRP01_31380</name>
</gene>
<dbReference type="SUPFAM" id="SSF54593">
    <property type="entry name" value="Glyoxalase/Bleomycin resistance protein/Dihydroxybiphenyl dioxygenase"/>
    <property type="match status" value="1"/>
</dbReference>
<organism evidence="1 2">
    <name type="scientific">Flavilitoribacter nigricans (strain ATCC 23147 / DSM 23189 / NBRC 102662 / NCIMB 1420 / SS-2)</name>
    <name type="common">Lewinella nigricans</name>
    <dbReference type="NCBI Taxonomy" id="1122177"/>
    <lineage>
        <taxon>Bacteria</taxon>
        <taxon>Pseudomonadati</taxon>
        <taxon>Bacteroidota</taxon>
        <taxon>Saprospiria</taxon>
        <taxon>Saprospirales</taxon>
        <taxon>Lewinellaceae</taxon>
        <taxon>Flavilitoribacter</taxon>
    </lineage>
</organism>
<accession>A0A2D0N3Z7</accession>
<dbReference type="Proteomes" id="UP000223913">
    <property type="component" value="Unassembled WGS sequence"/>
</dbReference>
<dbReference type="AlphaFoldDB" id="A0A2D0N3Z7"/>
<comment type="caution">
    <text evidence="1">The sequence shown here is derived from an EMBL/GenBank/DDBJ whole genome shotgun (WGS) entry which is preliminary data.</text>
</comment>
<dbReference type="OrthoDB" id="5186830at2"/>
<keyword evidence="1" id="KW-0223">Dioxygenase</keyword>
<dbReference type="Gene3D" id="3.10.180.10">
    <property type="entry name" value="2,3-Dihydroxybiphenyl 1,2-Dioxygenase, domain 1"/>
    <property type="match status" value="1"/>
</dbReference>